<dbReference type="EMBL" id="LN681541">
    <property type="protein sequence ID" value="CEK40795.1"/>
    <property type="molecule type" value="Genomic_DNA"/>
</dbReference>
<dbReference type="Proteomes" id="UP000030736">
    <property type="component" value="Segment"/>
</dbReference>
<protein>
    <submittedName>
        <fullName evidence="1">Uncharacterized protein</fullName>
    </submittedName>
</protein>
<evidence type="ECO:0000313" key="1">
    <source>
        <dbReference type="EMBL" id="CEK40795.1"/>
    </source>
</evidence>
<dbReference type="RefSeq" id="YP_009206159.1">
    <property type="nucleotide sequence ID" value="NC_028883.1"/>
</dbReference>
<accession>A0A0A8WFX3</accession>
<reference evidence="1 2" key="1">
    <citation type="submission" date="2014-12" db="EMBL/GenBank/DDBJ databases">
        <title>Whole Genome Sequence and Molecular Characterization of Siphoviridae / Myoviridae Phage Infecting Clostridium difficile.</title>
        <authorList>
            <person name="Monot M."/>
        </authorList>
    </citation>
    <scope>NUCLEOTIDE SEQUENCE [LARGE SCALE GENOMIC DNA]</scope>
</reference>
<name>A0A0A8WFX3_9CAUD</name>
<organism evidence="1 2">
    <name type="scientific">Clostridium phage phiMMP01</name>
    <dbReference type="NCBI Taxonomy" id="1582156"/>
    <lineage>
        <taxon>Viruses</taxon>
        <taxon>Duplodnaviria</taxon>
        <taxon>Heunggongvirae</taxon>
        <taxon>Uroviricota</taxon>
        <taxon>Caudoviricetes</taxon>
        <taxon>Yongloolinvirus</taxon>
        <taxon>Yongloolinvirus MMP01</taxon>
    </lineage>
</organism>
<evidence type="ECO:0000313" key="2">
    <source>
        <dbReference type="Proteomes" id="UP000030736"/>
    </source>
</evidence>
<dbReference type="GeneID" id="26646876"/>
<proteinExistence type="predicted"/>
<gene>
    <name evidence="1" type="ORF">PHIMMP01_20040</name>
</gene>
<sequence>MEIVAVYYIAKFLLDLYKVKSHSKSEAKSGFIFNLTINKLIVKIKYKKY</sequence>
<keyword evidence="2" id="KW-1185">Reference proteome</keyword>
<dbReference type="KEGG" id="vg:26646876"/>